<feature type="compositionally biased region" description="Polar residues" evidence="1">
    <location>
        <begin position="173"/>
        <end position="182"/>
    </location>
</feature>
<organism evidence="3 4">
    <name type="scientific">Thalictrum thalictroides</name>
    <name type="common">Rue-anemone</name>
    <name type="synonym">Anemone thalictroides</name>
    <dbReference type="NCBI Taxonomy" id="46969"/>
    <lineage>
        <taxon>Eukaryota</taxon>
        <taxon>Viridiplantae</taxon>
        <taxon>Streptophyta</taxon>
        <taxon>Embryophyta</taxon>
        <taxon>Tracheophyta</taxon>
        <taxon>Spermatophyta</taxon>
        <taxon>Magnoliopsida</taxon>
        <taxon>Ranunculales</taxon>
        <taxon>Ranunculaceae</taxon>
        <taxon>Thalictroideae</taxon>
        <taxon>Thalictrum</taxon>
    </lineage>
</organism>
<dbReference type="EMBL" id="JABWDY010039656">
    <property type="protein sequence ID" value="KAF5178739.1"/>
    <property type="molecule type" value="Genomic_DNA"/>
</dbReference>
<gene>
    <name evidence="3" type="ORF">FRX31_031674</name>
</gene>
<dbReference type="Pfam" id="PF14111">
    <property type="entry name" value="DUF4283"/>
    <property type="match status" value="1"/>
</dbReference>
<evidence type="ECO:0000259" key="2">
    <source>
        <dbReference type="Pfam" id="PF14111"/>
    </source>
</evidence>
<proteinExistence type="predicted"/>
<feature type="compositionally biased region" description="Acidic residues" evidence="1">
    <location>
        <begin position="210"/>
        <end position="223"/>
    </location>
</feature>
<dbReference type="AlphaFoldDB" id="A0A7J6V183"/>
<reference evidence="3 4" key="1">
    <citation type="submission" date="2020-06" db="EMBL/GenBank/DDBJ databases">
        <title>Transcriptomic and genomic resources for Thalictrum thalictroides and T. hernandezii: Facilitating candidate gene discovery in an emerging model plant lineage.</title>
        <authorList>
            <person name="Arias T."/>
            <person name="Riano-Pachon D.M."/>
            <person name="Di Stilio V.S."/>
        </authorList>
    </citation>
    <scope>NUCLEOTIDE SEQUENCE [LARGE SCALE GENOMIC DNA]</scope>
    <source>
        <strain evidence="4">cv. WT478/WT964</strain>
        <tissue evidence="3">Leaves</tissue>
    </source>
</reference>
<evidence type="ECO:0000256" key="1">
    <source>
        <dbReference type="SAM" id="MobiDB-lite"/>
    </source>
</evidence>
<dbReference type="Proteomes" id="UP000554482">
    <property type="component" value="Unassembled WGS sequence"/>
</dbReference>
<comment type="caution">
    <text evidence="3">The sequence shown here is derived from an EMBL/GenBank/DDBJ whole genome shotgun (WGS) entry which is preliminary data.</text>
</comment>
<dbReference type="InterPro" id="IPR025558">
    <property type="entry name" value="DUF4283"/>
</dbReference>
<evidence type="ECO:0000313" key="3">
    <source>
        <dbReference type="EMBL" id="KAF5178739.1"/>
    </source>
</evidence>
<dbReference type="PANTHER" id="PTHR33710:SF64">
    <property type="entry name" value="ENDONUCLEASE_EXONUCLEASE_PHOSPHATASE DOMAIN-CONTAINING PROTEIN"/>
    <property type="match status" value="1"/>
</dbReference>
<keyword evidence="4" id="KW-1185">Reference proteome</keyword>
<dbReference type="PANTHER" id="PTHR33710">
    <property type="entry name" value="BNAC02G09200D PROTEIN"/>
    <property type="match status" value="1"/>
</dbReference>
<feature type="domain" description="DUF4283" evidence="2">
    <location>
        <begin position="46"/>
        <end position="124"/>
    </location>
</feature>
<feature type="compositionally biased region" description="Low complexity" evidence="1">
    <location>
        <begin position="188"/>
        <end position="200"/>
    </location>
</feature>
<dbReference type="OrthoDB" id="1748181at2759"/>
<accession>A0A7J6V183</accession>
<name>A0A7J6V183_THATH</name>
<sequence length="387" mass="44785">MNTHQRWSSLLKTPPPSAGSEVLEFEEPKFEGNCLMLDDEMLETGAKEWEHKVVGFFLDKKLPFTVVKETVQRRWKLKGEMDTALDGDMYYFTFHNEEDNASVLDEGPFFMAGKLFIIQSWTRDIEENKDVEKGIAKVVDEEIQKIIEIDENEEDEEPNQISKNGKGKETDIEPTTSSTKQGSDVEISNNEVTESENSSKSMEETKESDDYTQEADSDDEGLEEVGLLETKVKSRNTAMVQRRINDWEGVNNNNQDPRGRIWVLWDPCVMRANENVGGRRVNQGELNDFNKCLDYCGLDDLKATGAVFTWSNKQENHERILCKLHRCFINNIWNQQMQYAEANFISQGVSDHTPIVLKWPKGDDRARAPFRFYNHWIEQPEFMEIVK</sequence>
<feature type="region of interest" description="Disordered" evidence="1">
    <location>
        <begin position="150"/>
        <end position="227"/>
    </location>
</feature>
<protein>
    <submittedName>
        <fullName evidence="3">Ribonuclease h domain</fullName>
    </submittedName>
</protein>
<evidence type="ECO:0000313" key="4">
    <source>
        <dbReference type="Proteomes" id="UP000554482"/>
    </source>
</evidence>